<evidence type="ECO:0000313" key="1">
    <source>
        <dbReference type="EMBL" id="GAA5157262.1"/>
    </source>
</evidence>
<dbReference type="Gene3D" id="2.40.160.20">
    <property type="match status" value="1"/>
</dbReference>
<organism evidence="1 2">
    <name type="scientific">Viridibacterium curvum</name>
    <dbReference type="NCBI Taxonomy" id="1101404"/>
    <lineage>
        <taxon>Bacteria</taxon>
        <taxon>Pseudomonadati</taxon>
        <taxon>Pseudomonadota</taxon>
        <taxon>Betaproteobacteria</taxon>
        <taxon>Rhodocyclales</taxon>
        <taxon>Rhodocyclaceae</taxon>
        <taxon>Viridibacterium</taxon>
    </lineage>
</organism>
<evidence type="ECO:0000313" key="2">
    <source>
        <dbReference type="Proteomes" id="UP001500547"/>
    </source>
</evidence>
<sequence>MRAPGFVPLSEPPRTMSIPFAIRFLLPCCLALVFTPLQAAQQLTFGGFSYHFERDLGHNEVNPGIGYERDYDEKLSWSVGVFKNSLRRAAFFGTANYALWQPADGVRIGVTAGLSTGYHHAAVVPLVMPFAEWRIQRFGVQAYVVPTVKPYVDGAVVLQFKWRID</sequence>
<accession>A0ABP9Q5T7</accession>
<comment type="caution">
    <text evidence="1">The sequence shown here is derived from an EMBL/GenBank/DDBJ whole genome shotgun (WGS) entry which is preliminary data.</text>
</comment>
<evidence type="ECO:0008006" key="3">
    <source>
        <dbReference type="Google" id="ProtNLM"/>
    </source>
</evidence>
<proteinExistence type="predicted"/>
<dbReference type="Proteomes" id="UP001500547">
    <property type="component" value="Unassembled WGS sequence"/>
</dbReference>
<reference evidence="2" key="1">
    <citation type="journal article" date="2019" name="Int. J. Syst. Evol. Microbiol.">
        <title>The Global Catalogue of Microorganisms (GCM) 10K type strain sequencing project: providing services to taxonomists for standard genome sequencing and annotation.</title>
        <authorList>
            <consortium name="The Broad Institute Genomics Platform"/>
            <consortium name="The Broad Institute Genome Sequencing Center for Infectious Disease"/>
            <person name="Wu L."/>
            <person name="Ma J."/>
        </authorList>
    </citation>
    <scope>NUCLEOTIDE SEQUENCE [LARGE SCALE GENOMIC DNA]</scope>
    <source>
        <strain evidence="2">JCM 18715</strain>
    </source>
</reference>
<dbReference type="EMBL" id="BAABLD010000001">
    <property type="protein sequence ID" value="GAA5157262.1"/>
    <property type="molecule type" value="Genomic_DNA"/>
</dbReference>
<name>A0ABP9Q5T7_9RHOO</name>
<gene>
    <name evidence="1" type="ORF">GCM10025770_00240</name>
</gene>
<protein>
    <recommendedName>
        <fullName evidence="3">Antimicrobial peptide resistance and lipid A acylation PagP</fullName>
    </recommendedName>
</protein>
<keyword evidence="2" id="KW-1185">Reference proteome</keyword>